<proteinExistence type="predicted"/>
<comment type="caution">
    <text evidence="1">The sequence shown here is derived from an EMBL/GenBank/DDBJ whole genome shotgun (WGS) entry which is preliminary data.</text>
</comment>
<gene>
    <name evidence="1" type="ORF">OMP38_02325</name>
</gene>
<reference evidence="1 2" key="1">
    <citation type="submission" date="2022-10" db="EMBL/GenBank/DDBJ databases">
        <title>Comparative genomic analysis of Cohnella hashimotonis sp. nov., isolated from the International Space Station.</title>
        <authorList>
            <person name="Simpson A."/>
            <person name="Venkateswaran K."/>
        </authorList>
    </citation>
    <scope>NUCLEOTIDE SEQUENCE [LARGE SCALE GENOMIC DNA]</scope>
    <source>
        <strain evidence="1 2">DSM 18997</strain>
    </source>
</reference>
<accession>A0A9X4KD38</accession>
<keyword evidence="2" id="KW-1185">Reference proteome</keyword>
<protein>
    <submittedName>
        <fullName evidence="1">Spore germination protein GerPE</fullName>
    </submittedName>
</protein>
<evidence type="ECO:0000313" key="1">
    <source>
        <dbReference type="EMBL" id="MDG0789808.1"/>
    </source>
</evidence>
<evidence type="ECO:0000313" key="2">
    <source>
        <dbReference type="Proteomes" id="UP001153387"/>
    </source>
</evidence>
<dbReference type="EMBL" id="JAPDHZ010000002">
    <property type="protein sequence ID" value="MDG0789808.1"/>
    <property type="molecule type" value="Genomic_DNA"/>
</dbReference>
<organism evidence="1 2">
    <name type="scientific">Cohnella ginsengisoli</name>
    <dbReference type="NCBI Taxonomy" id="425004"/>
    <lineage>
        <taxon>Bacteria</taxon>
        <taxon>Bacillati</taxon>
        <taxon>Bacillota</taxon>
        <taxon>Bacilli</taxon>
        <taxon>Bacillales</taxon>
        <taxon>Paenibacillaceae</taxon>
        <taxon>Cohnella</taxon>
    </lineage>
</organism>
<dbReference type="AlphaFoldDB" id="A0A9X4KD38"/>
<dbReference type="RefSeq" id="WP_277563703.1">
    <property type="nucleotide sequence ID" value="NZ_JAPDHZ010000002.1"/>
</dbReference>
<dbReference type="InterPro" id="IPR024496">
    <property type="entry name" value="Spore_germ_GerPE"/>
</dbReference>
<name>A0A9X4KD38_9BACL</name>
<dbReference type="Proteomes" id="UP001153387">
    <property type="component" value="Unassembled WGS sequence"/>
</dbReference>
<dbReference type="Pfam" id="PF10970">
    <property type="entry name" value="GerPE"/>
    <property type="match status" value="1"/>
</dbReference>
<sequence>MSLSPRVSAIGLVYINSASDSSVVHFGDNRDGARLTARVLAVQRSVATFRDNEFPFASYSLFTRPLPIPPPDEGPAASFRSASAPIEIGTVRITAISAASHVRIGNGGPETAETRIVNIRNRIPGVQPRVEVDFK</sequence>